<keyword evidence="5" id="KW-0233">DNA recombination</keyword>
<keyword evidence="4" id="KW-0963">Cytoplasm</keyword>
<evidence type="ECO:0000256" key="5">
    <source>
        <dbReference type="ARBA" id="ARBA00023172"/>
    </source>
</evidence>
<comment type="subcellular location">
    <subcellularLocation>
        <location evidence="1">Cytoplasm</location>
        <location evidence="1">Nucleoid</location>
    </subcellularLocation>
</comment>
<dbReference type="GO" id="GO:0000018">
    <property type="term" value="P:regulation of DNA recombination"/>
    <property type="evidence" value="ECO:0007669"/>
    <property type="project" value="TreeGrafter"/>
</dbReference>
<protein>
    <recommendedName>
        <fullName evidence="3">Recombination-associated protein RdgC</fullName>
    </recommendedName>
</protein>
<organism evidence="6 7">
    <name type="scientific">Succinatimonas hippei (strain DSM 22608 / JCM 16073 / KCTC 15190 / YIT 12066)</name>
    <dbReference type="NCBI Taxonomy" id="762983"/>
    <lineage>
        <taxon>Bacteria</taxon>
        <taxon>Pseudomonadati</taxon>
        <taxon>Pseudomonadota</taxon>
        <taxon>Gammaproteobacteria</taxon>
        <taxon>Aeromonadales</taxon>
        <taxon>Succinivibrionaceae</taxon>
        <taxon>Succinatimonas</taxon>
    </lineage>
</organism>
<comment type="caution">
    <text evidence="6">The sequence shown here is derived from an EMBL/GenBank/DDBJ whole genome shotgun (WGS) entry which is preliminary data.</text>
</comment>
<evidence type="ECO:0000256" key="1">
    <source>
        <dbReference type="ARBA" id="ARBA00004453"/>
    </source>
</evidence>
<dbReference type="Proteomes" id="UP000018458">
    <property type="component" value="Unassembled WGS sequence"/>
</dbReference>
<dbReference type="STRING" id="762983.HMPREF9444_01725"/>
<proteinExistence type="inferred from homology"/>
<dbReference type="NCBIfam" id="NF001464">
    <property type="entry name" value="PRK00321.1-5"/>
    <property type="match status" value="1"/>
</dbReference>
<sequence>MSMWFKNARIYRLELSEEIKNYFKDEELLEKTVSEKAYRPCMAQEVSTLGFAPIFGKSAKAFTFSNAHNHFFKIVEENKLLPASVIKNELDEEIENKEIALKRELRKNEKQALKTAVVNKLLAKAFSARRELLICVNSEKGYVAVSVSSAKRAERAIAMLREAFSTFPAKCFQPRCVVEDRMTSWISNNDLPNVFTLGNDATLKSTDDEGGTVKVSKEDLSSDEIAVHINAGKVITDLQLIFEDTVMCVLSSDLTVKRMRPLDQFLEKNLPEKSDDAVADMAAHLCLQGEVLTSLIDSISEIFDCE</sequence>
<dbReference type="GO" id="GO:0003690">
    <property type="term" value="F:double-stranded DNA binding"/>
    <property type="evidence" value="ECO:0007669"/>
    <property type="project" value="TreeGrafter"/>
</dbReference>
<dbReference type="Pfam" id="PF04381">
    <property type="entry name" value="RdgC"/>
    <property type="match status" value="1"/>
</dbReference>
<gene>
    <name evidence="6" type="ORF">HMPREF9444_01725</name>
</gene>
<evidence type="ECO:0000256" key="4">
    <source>
        <dbReference type="ARBA" id="ARBA00022490"/>
    </source>
</evidence>
<dbReference type="HOGENOM" id="CLU_052038_1_1_6"/>
<dbReference type="EMBL" id="AEVO01000116">
    <property type="protein sequence ID" value="EFY06500.1"/>
    <property type="molecule type" value="Genomic_DNA"/>
</dbReference>
<keyword evidence="7" id="KW-1185">Reference proteome</keyword>
<dbReference type="OrthoDB" id="5290530at2"/>
<evidence type="ECO:0000313" key="7">
    <source>
        <dbReference type="Proteomes" id="UP000018458"/>
    </source>
</evidence>
<name>E8LLV2_SUCHY</name>
<dbReference type="GO" id="GO:0006310">
    <property type="term" value="P:DNA recombination"/>
    <property type="evidence" value="ECO:0007669"/>
    <property type="project" value="UniProtKB-KW"/>
</dbReference>
<dbReference type="PANTHER" id="PTHR38103">
    <property type="entry name" value="RECOMBINATION-ASSOCIATED PROTEIN RDGC"/>
    <property type="match status" value="1"/>
</dbReference>
<dbReference type="PANTHER" id="PTHR38103:SF1">
    <property type="entry name" value="RECOMBINATION-ASSOCIATED PROTEIN RDGC"/>
    <property type="match status" value="1"/>
</dbReference>
<reference evidence="6 7" key="1">
    <citation type="submission" date="2011-01" db="EMBL/GenBank/DDBJ databases">
        <authorList>
            <person name="Weinstock G."/>
            <person name="Sodergren E."/>
            <person name="Clifton S."/>
            <person name="Fulton L."/>
            <person name="Fulton B."/>
            <person name="Courtney L."/>
            <person name="Fronick C."/>
            <person name="Harrison M."/>
            <person name="Strong C."/>
            <person name="Farmer C."/>
            <person name="Delahaunty K."/>
            <person name="Markovic C."/>
            <person name="Hall O."/>
            <person name="Minx P."/>
            <person name="Tomlinson C."/>
            <person name="Mitreva M."/>
            <person name="Hou S."/>
            <person name="Chen J."/>
            <person name="Wollam A."/>
            <person name="Pepin K.H."/>
            <person name="Johnson M."/>
            <person name="Bhonagiri V."/>
            <person name="Zhang X."/>
            <person name="Suruliraj S."/>
            <person name="Warren W."/>
            <person name="Chinwalla A."/>
            <person name="Mardis E.R."/>
            <person name="Wilson R.K."/>
        </authorList>
    </citation>
    <scope>NUCLEOTIDE SEQUENCE [LARGE SCALE GENOMIC DNA]</scope>
    <source>
        <strain evidence="7">DSM 22608 / JCM 16073 / KCTC 15190 / YIT 12066</strain>
    </source>
</reference>
<evidence type="ECO:0000256" key="2">
    <source>
        <dbReference type="ARBA" id="ARBA00008657"/>
    </source>
</evidence>
<dbReference type="AlphaFoldDB" id="E8LLV2"/>
<dbReference type="eggNOG" id="COG2974">
    <property type="taxonomic scope" value="Bacteria"/>
</dbReference>
<evidence type="ECO:0000313" key="6">
    <source>
        <dbReference type="EMBL" id="EFY06500.1"/>
    </source>
</evidence>
<evidence type="ECO:0000256" key="3">
    <source>
        <dbReference type="ARBA" id="ARBA00022296"/>
    </source>
</evidence>
<comment type="similarity">
    <text evidence="2">Belongs to the RdgC family.</text>
</comment>
<dbReference type="GO" id="GO:0043590">
    <property type="term" value="C:bacterial nucleoid"/>
    <property type="evidence" value="ECO:0007669"/>
    <property type="project" value="TreeGrafter"/>
</dbReference>
<accession>E8LLV2</accession>
<dbReference type="InterPro" id="IPR007476">
    <property type="entry name" value="RdgC"/>
</dbReference>